<protein>
    <recommendedName>
        <fullName evidence="8">Glucosyl-3-phosphoglycerate synthase</fullName>
        <ecNumber evidence="7">2.4.1.266</ecNumber>
    </recommendedName>
</protein>
<dbReference type="InterPro" id="IPR029044">
    <property type="entry name" value="Nucleotide-diphossugar_trans"/>
</dbReference>
<evidence type="ECO:0000256" key="2">
    <source>
        <dbReference type="ARBA" id="ARBA00001946"/>
    </source>
</evidence>
<name>A0A8J3X2Q2_9ACTN</name>
<dbReference type="RefSeq" id="WP_168114316.1">
    <property type="nucleotide sequence ID" value="NZ_BOON01000040.1"/>
</dbReference>
<proteinExistence type="inferred from homology"/>
<sequence>MIIPAYNESATVGEVVDVALRVALIDDLVVVDDGSDDDTAEVATAHGARVVSGGHRGKGESLVAGARASDAEIVVLLDADLIGLRTDHVDKLARTVADEDAAMALGLFDRGPWLNWVFLRLLPRLTGERALRREVLLSLDPADTRGYRIEAALNSCVAERGGVVRAFILDGMSQRTKEQKESVALVGFARKVAMLSVAGWEYVAYRLRRLG</sequence>
<evidence type="ECO:0000256" key="9">
    <source>
        <dbReference type="ARBA" id="ARBA00048689"/>
    </source>
</evidence>
<gene>
    <name evidence="12" type="ORF">Pme01_42460</name>
</gene>
<evidence type="ECO:0000313" key="13">
    <source>
        <dbReference type="Proteomes" id="UP000599074"/>
    </source>
</evidence>
<evidence type="ECO:0000256" key="4">
    <source>
        <dbReference type="ARBA" id="ARBA00022676"/>
    </source>
</evidence>
<comment type="cofactor">
    <cofactor evidence="1">
        <name>Mn(2+)</name>
        <dbReference type="ChEBI" id="CHEBI:29035"/>
    </cofactor>
</comment>
<accession>A0A8J3X2Q2</accession>
<dbReference type="Gene3D" id="3.90.550.10">
    <property type="entry name" value="Spore Coat Polysaccharide Biosynthesis Protein SpsA, Chain A"/>
    <property type="match status" value="1"/>
</dbReference>
<comment type="catalytic activity">
    <reaction evidence="10">
        <text>an NDP-alpha-D-glucose + (2R)-3-phosphoglycerate = (2R)-2-O-(alpha-D-glucopyranosyl)-3-phospho-glycerate + a ribonucleoside 5'-diphosphate + H(+)</text>
        <dbReference type="Rhea" id="RHEA:47244"/>
        <dbReference type="ChEBI" id="CHEBI:15378"/>
        <dbReference type="ChEBI" id="CHEBI:57930"/>
        <dbReference type="ChEBI" id="CHEBI:58272"/>
        <dbReference type="ChEBI" id="CHEBI:62600"/>
        <dbReference type="ChEBI" id="CHEBI:76533"/>
        <dbReference type="EC" id="2.4.1.266"/>
    </reaction>
    <physiologicalReaction direction="left-to-right" evidence="10">
        <dbReference type="Rhea" id="RHEA:47245"/>
    </physiologicalReaction>
</comment>
<organism evidence="12 13">
    <name type="scientific">Planosporangium mesophilum</name>
    <dbReference type="NCBI Taxonomy" id="689768"/>
    <lineage>
        <taxon>Bacteria</taxon>
        <taxon>Bacillati</taxon>
        <taxon>Actinomycetota</taxon>
        <taxon>Actinomycetes</taxon>
        <taxon>Micromonosporales</taxon>
        <taxon>Micromonosporaceae</taxon>
        <taxon>Planosporangium</taxon>
    </lineage>
</organism>
<evidence type="ECO:0000256" key="3">
    <source>
        <dbReference type="ARBA" id="ARBA00006739"/>
    </source>
</evidence>
<dbReference type="InterPro" id="IPR001173">
    <property type="entry name" value="Glyco_trans_2-like"/>
</dbReference>
<keyword evidence="4" id="KW-0328">Glycosyltransferase</keyword>
<comment type="catalytic activity">
    <reaction evidence="9">
        <text>(2R)-3-phosphoglycerate + UDP-alpha-D-glucose = (2R)-2-O-(alpha-D-glucopyranosyl)-3-phospho-glycerate + UDP + H(+)</text>
        <dbReference type="Rhea" id="RHEA:31319"/>
        <dbReference type="ChEBI" id="CHEBI:15378"/>
        <dbReference type="ChEBI" id="CHEBI:58223"/>
        <dbReference type="ChEBI" id="CHEBI:58272"/>
        <dbReference type="ChEBI" id="CHEBI:58885"/>
        <dbReference type="ChEBI" id="CHEBI:62600"/>
        <dbReference type="EC" id="2.4.1.266"/>
    </reaction>
    <physiologicalReaction direction="left-to-right" evidence="9">
        <dbReference type="Rhea" id="RHEA:31320"/>
    </physiologicalReaction>
</comment>
<evidence type="ECO:0000256" key="1">
    <source>
        <dbReference type="ARBA" id="ARBA00001936"/>
    </source>
</evidence>
<evidence type="ECO:0000256" key="10">
    <source>
        <dbReference type="ARBA" id="ARBA00048997"/>
    </source>
</evidence>
<evidence type="ECO:0000256" key="7">
    <source>
        <dbReference type="ARBA" id="ARBA00039022"/>
    </source>
</evidence>
<keyword evidence="5" id="KW-0808">Transferase</keyword>
<dbReference type="EMBL" id="BOON01000040">
    <property type="protein sequence ID" value="GII24649.1"/>
    <property type="molecule type" value="Genomic_DNA"/>
</dbReference>
<comment type="cofactor">
    <cofactor evidence="2">
        <name>Mg(2+)</name>
        <dbReference type="ChEBI" id="CHEBI:18420"/>
    </cofactor>
</comment>
<dbReference type="InterPro" id="IPR050256">
    <property type="entry name" value="Glycosyltransferase_2"/>
</dbReference>
<dbReference type="Proteomes" id="UP000599074">
    <property type="component" value="Unassembled WGS sequence"/>
</dbReference>
<evidence type="ECO:0000259" key="11">
    <source>
        <dbReference type="Pfam" id="PF00535"/>
    </source>
</evidence>
<evidence type="ECO:0000256" key="8">
    <source>
        <dbReference type="ARBA" id="ARBA00040894"/>
    </source>
</evidence>
<comment type="similarity">
    <text evidence="3">Belongs to the glycosyltransferase 2 family.</text>
</comment>
<evidence type="ECO:0000256" key="5">
    <source>
        <dbReference type="ARBA" id="ARBA00022679"/>
    </source>
</evidence>
<comment type="caution">
    <text evidence="12">The sequence shown here is derived from an EMBL/GenBank/DDBJ whole genome shotgun (WGS) entry which is preliminary data.</text>
</comment>
<evidence type="ECO:0000256" key="6">
    <source>
        <dbReference type="ARBA" id="ARBA00022842"/>
    </source>
</evidence>
<evidence type="ECO:0000313" key="12">
    <source>
        <dbReference type="EMBL" id="GII24649.1"/>
    </source>
</evidence>
<dbReference type="PANTHER" id="PTHR48090:SF10">
    <property type="entry name" value="GLUCOSYL-3-PHOSPHOGLYCERATE SYNTHASE"/>
    <property type="match status" value="1"/>
</dbReference>
<dbReference type="SUPFAM" id="SSF53448">
    <property type="entry name" value="Nucleotide-diphospho-sugar transferases"/>
    <property type="match status" value="1"/>
</dbReference>
<dbReference type="AlphaFoldDB" id="A0A8J3X2Q2"/>
<keyword evidence="6" id="KW-0460">Magnesium</keyword>
<reference evidence="12" key="1">
    <citation type="submission" date="2021-01" db="EMBL/GenBank/DDBJ databases">
        <title>Whole genome shotgun sequence of Planosporangium mesophilum NBRC 109066.</title>
        <authorList>
            <person name="Komaki H."/>
            <person name="Tamura T."/>
        </authorList>
    </citation>
    <scope>NUCLEOTIDE SEQUENCE</scope>
    <source>
        <strain evidence="12">NBRC 109066</strain>
    </source>
</reference>
<dbReference type="Pfam" id="PF00535">
    <property type="entry name" value="Glycos_transf_2"/>
    <property type="match status" value="1"/>
</dbReference>
<dbReference type="PANTHER" id="PTHR48090">
    <property type="entry name" value="UNDECAPRENYL-PHOSPHATE 4-DEOXY-4-FORMAMIDO-L-ARABINOSE TRANSFERASE-RELATED"/>
    <property type="match status" value="1"/>
</dbReference>
<feature type="domain" description="Glycosyltransferase 2-like" evidence="11">
    <location>
        <begin position="2"/>
        <end position="121"/>
    </location>
</feature>
<keyword evidence="13" id="KW-1185">Reference proteome</keyword>
<dbReference type="GO" id="GO:0016757">
    <property type="term" value="F:glycosyltransferase activity"/>
    <property type="evidence" value="ECO:0007669"/>
    <property type="project" value="UniProtKB-KW"/>
</dbReference>
<dbReference type="EC" id="2.4.1.266" evidence="7"/>